<protein>
    <submittedName>
        <fullName evidence="1">UPF0465 protein C5orf33 homolog</fullName>
    </submittedName>
</protein>
<gene>
    <name evidence="1" type="ORF">CLF_103786</name>
</gene>
<dbReference type="Proteomes" id="UP000008909">
    <property type="component" value="Unassembled WGS sequence"/>
</dbReference>
<sequence length="326" mass="37009">MGASKIMDRRKLLVGLNTDPDFSVGYLCLPKSCTRNLSETLDLILSGNFDCIWRNRLRVRLVHHTNQQLRSTLLDKRKWVVQEWTPEKLDCPPEYILPSVIEREYPLVPHYARTTMVRTSLPLLALNEVFVGESMSARVSKYELAVDGVNLLRRKSSGMIVITGTGSTSWYLQSTALSPHTVAEVLKVAKTVCVERDGERAEYRRHHGSTQSLSVINRLVEQTNPQNDHLENSVVREITERYNARLPFDPEDKRMAYVIFEPMSDGKLSLDNPVGHATNLQVRSLMLDAHLVFDGAHTFSFPYGSVAEFSIDPSDALCCIRLRNHN</sequence>
<dbReference type="PANTHER" id="PTHR13158">
    <property type="match status" value="1"/>
</dbReference>
<evidence type="ECO:0000313" key="1">
    <source>
        <dbReference type="EMBL" id="GAA49924.1"/>
    </source>
</evidence>
<accession>G7YAE0</accession>
<name>G7YAE0_CLOSI</name>
<keyword evidence="2" id="KW-1185">Reference proteome</keyword>
<dbReference type="GO" id="GO:0005739">
    <property type="term" value="C:mitochondrion"/>
    <property type="evidence" value="ECO:0007669"/>
    <property type="project" value="TreeGrafter"/>
</dbReference>
<dbReference type="EMBL" id="DF142996">
    <property type="protein sequence ID" value="GAA49924.1"/>
    <property type="molecule type" value="Genomic_DNA"/>
</dbReference>
<dbReference type="InterPro" id="IPR017437">
    <property type="entry name" value="ATP-NAD_kinase_PpnK-typ_C"/>
</dbReference>
<dbReference type="SUPFAM" id="SSF111331">
    <property type="entry name" value="NAD kinase/diacylglycerol kinase-like"/>
    <property type="match status" value="1"/>
</dbReference>
<organism evidence="1 2">
    <name type="scientific">Clonorchis sinensis</name>
    <name type="common">Chinese liver fluke</name>
    <dbReference type="NCBI Taxonomy" id="79923"/>
    <lineage>
        <taxon>Eukaryota</taxon>
        <taxon>Metazoa</taxon>
        <taxon>Spiralia</taxon>
        <taxon>Lophotrochozoa</taxon>
        <taxon>Platyhelminthes</taxon>
        <taxon>Trematoda</taxon>
        <taxon>Digenea</taxon>
        <taxon>Opisthorchiida</taxon>
        <taxon>Opisthorchiata</taxon>
        <taxon>Opisthorchiidae</taxon>
        <taxon>Clonorchis</taxon>
    </lineage>
</organism>
<reference key="2">
    <citation type="submission" date="2011-10" db="EMBL/GenBank/DDBJ databases">
        <title>The genome and transcriptome sequence of Clonorchis sinensis provide insights into the carcinogenic liver fluke.</title>
        <authorList>
            <person name="Wang X."/>
            <person name="Huang Y."/>
            <person name="Chen W."/>
            <person name="Liu H."/>
            <person name="Guo L."/>
            <person name="Chen Y."/>
            <person name="Luo F."/>
            <person name="Zhou W."/>
            <person name="Sun J."/>
            <person name="Mao Q."/>
            <person name="Liang P."/>
            <person name="Zhou C."/>
            <person name="Tian Y."/>
            <person name="Men J."/>
            <person name="Lv X."/>
            <person name="Huang L."/>
            <person name="Zhou J."/>
            <person name="Hu Y."/>
            <person name="Li R."/>
            <person name="Zhang F."/>
            <person name="Lei H."/>
            <person name="Li X."/>
            <person name="Hu X."/>
            <person name="Liang C."/>
            <person name="Xu J."/>
            <person name="Wu Z."/>
            <person name="Yu X."/>
        </authorList>
    </citation>
    <scope>NUCLEOTIDE SEQUENCE</scope>
    <source>
        <strain>Henan</strain>
    </source>
</reference>
<dbReference type="InterPro" id="IPR016064">
    <property type="entry name" value="NAD/diacylglycerol_kinase_sf"/>
</dbReference>
<evidence type="ECO:0000313" key="2">
    <source>
        <dbReference type="Proteomes" id="UP000008909"/>
    </source>
</evidence>
<dbReference type="AlphaFoldDB" id="G7YAE0"/>
<reference evidence="1" key="1">
    <citation type="journal article" date="2011" name="Genome Biol.">
        <title>The draft genome of the carcinogenic human liver fluke Clonorchis sinensis.</title>
        <authorList>
            <person name="Wang X."/>
            <person name="Chen W."/>
            <person name="Huang Y."/>
            <person name="Sun J."/>
            <person name="Men J."/>
            <person name="Liu H."/>
            <person name="Luo F."/>
            <person name="Guo L."/>
            <person name="Lv X."/>
            <person name="Deng C."/>
            <person name="Zhou C."/>
            <person name="Fan Y."/>
            <person name="Li X."/>
            <person name="Huang L."/>
            <person name="Hu Y."/>
            <person name="Liang C."/>
            <person name="Hu X."/>
            <person name="Xu J."/>
            <person name="Yu X."/>
        </authorList>
    </citation>
    <scope>NUCLEOTIDE SEQUENCE [LARGE SCALE GENOMIC DNA]</scope>
    <source>
        <strain evidence="1">Henan</strain>
    </source>
</reference>
<dbReference type="GO" id="GO:0003951">
    <property type="term" value="F:NAD+ kinase activity"/>
    <property type="evidence" value="ECO:0007669"/>
    <property type="project" value="InterPro"/>
</dbReference>
<dbReference type="Gene3D" id="2.60.200.30">
    <property type="entry name" value="Probable inorganic polyphosphate/atp-NAD kinase, domain 2"/>
    <property type="match status" value="1"/>
</dbReference>
<dbReference type="PANTHER" id="PTHR13158:SF5">
    <property type="entry name" value="NAD KINASE 2, MITOCHONDRIAL"/>
    <property type="match status" value="1"/>
</dbReference>
<proteinExistence type="predicted"/>
<dbReference type="GO" id="GO:0019674">
    <property type="term" value="P:NAD+ metabolic process"/>
    <property type="evidence" value="ECO:0007669"/>
    <property type="project" value="InterPro"/>
</dbReference>